<feature type="domain" description="OmpR/PhoB-type" evidence="6">
    <location>
        <begin position="10"/>
        <end position="105"/>
    </location>
</feature>
<dbReference type="eggNOG" id="COG3629">
    <property type="taxonomic scope" value="Bacteria"/>
</dbReference>
<dbReference type="PANTHER" id="PTHR35807">
    <property type="entry name" value="TRANSCRIPTIONAL REGULATOR REDD-RELATED"/>
    <property type="match status" value="1"/>
</dbReference>
<sequence>MSVFPISGQWPLLGLLIVEFGVLGPITVWSDGRPVPVGGPRQRCVLGALLVHLGREVTIDQLIGYLWSDDPPRTARSVIQVQISHLRRSLPGTIATTPGGYTLDVDADSVDLHRFRRLRDRAAAAEPKTAVDMLEQALECWRGVPFSGVGSEYLDYTVVAPLREERWSCVVAWATHALELGRHADVVSRLTSLVSEEPFRERLHHLLITALWRDNERARALSVYEEFRARLADELGVDPGPELVALHTRILQEDFSEEGPQDLSSGEPGTRFVVRNDLPRDLPDFTGRQESLRRLDEVARTGDDRAQVCVITGSGGEGKTTTAVRFGYEAAGRYPDGQLFIDLYGYTTDREPLDAMSALGALLRAVGVEPEAVPESLEERAALWRATLMGRRVLVILDNAFSYAQVSPLLSSSPGSMTLITTRNELSGLSGARFLSLGVFDESSSLELLGRVLGEDRVQREPDQAREIIRICGGLPLALRVVAGRMLSRPRWSFAHVARRLGEQNRKFRELQVEGQSVEAAIDLSFQSLNRDQSRTFLLLGLMIGSTIDLGGAAALLDMTVEDADDILQELVGVCLLEEPQGDVYRLHDLIGAFSRDRAAMLLDAGEIEAAKLRLAEQYMATAQHAADLLGPRAHDDEIDVSRGYRTELSGREDAENWFTLHQENLAETIEYFASHGNGEYAWRMADAVWRFYALHGQMGLLISSHQRALQISDKQGNRRGRAVTLIGLGIAHCLSGRFDESLAFLTEARELLTAIHDSRGIIRALANLGMVYERVGRLADAAESIQGVLDYAVQLGDTRLEALQWGNLAVLKQTLGAYTEALHCAQQSMEKAVGEGQKVTRSHAKRVMGEARTGLGELDAAFADLNEALELSHELRLVGNQVYIHNSLGLAHRAAEQWERAIESHTTALDLAEQHGRRSGDAEIRVDLGMTYAAAGRHREALSELEGAHAIAVERGERHMVARAALALGRLPAPVMAADRARGFLGEAEEIFTELGLAEAEQARKALKDHPPASLG</sequence>
<evidence type="ECO:0000256" key="1">
    <source>
        <dbReference type="ARBA" id="ARBA00005820"/>
    </source>
</evidence>
<dbReference type="GO" id="GO:0000160">
    <property type="term" value="P:phosphorelay signal transduction system"/>
    <property type="evidence" value="ECO:0007669"/>
    <property type="project" value="InterPro"/>
</dbReference>
<feature type="DNA-binding region" description="OmpR/PhoB-type" evidence="5">
    <location>
        <begin position="10"/>
        <end position="105"/>
    </location>
</feature>
<dbReference type="InterPro" id="IPR051677">
    <property type="entry name" value="AfsR-DnrI-RedD_regulator"/>
</dbReference>
<dbReference type="InterPro" id="IPR036388">
    <property type="entry name" value="WH-like_DNA-bd_sf"/>
</dbReference>
<dbReference type="Pfam" id="PF13424">
    <property type="entry name" value="TPR_12"/>
    <property type="match status" value="2"/>
</dbReference>
<dbReference type="GO" id="GO:0006355">
    <property type="term" value="P:regulation of DNA-templated transcription"/>
    <property type="evidence" value="ECO:0007669"/>
    <property type="project" value="InterPro"/>
</dbReference>
<proteinExistence type="inferred from homology"/>
<dbReference type="InterPro" id="IPR027417">
    <property type="entry name" value="P-loop_NTPase"/>
</dbReference>
<dbReference type="CDD" id="cd15831">
    <property type="entry name" value="BTAD"/>
    <property type="match status" value="1"/>
</dbReference>
<dbReference type="SUPFAM" id="SSF46894">
    <property type="entry name" value="C-terminal effector domain of the bipartite response regulators"/>
    <property type="match status" value="1"/>
</dbReference>
<dbReference type="Proteomes" id="UP000002219">
    <property type="component" value="Chromosome 2"/>
</dbReference>
<dbReference type="SMART" id="SM00862">
    <property type="entry name" value="Trans_reg_C"/>
    <property type="match status" value="1"/>
</dbReference>
<gene>
    <name evidence="7" type="ordered locus">Ndas_5300</name>
</gene>
<dbReference type="SMART" id="SM01043">
    <property type="entry name" value="BTAD"/>
    <property type="match status" value="1"/>
</dbReference>
<dbReference type="eggNOG" id="COG0457">
    <property type="taxonomic scope" value="Bacteria"/>
</dbReference>
<organism evidence="7 8">
    <name type="scientific">Nocardiopsis dassonvillei (strain ATCC 23218 / DSM 43111 / CIP 107115 / JCM 7437 / KCTC 9190 / NBRC 14626 / NCTC 10488 / NRRL B-5397 / IMRU 509)</name>
    <name type="common">Actinomadura dassonvillei</name>
    <dbReference type="NCBI Taxonomy" id="446468"/>
    <lineage>
        <taxon>Bacteria</taxon>
        <taxon>Bacillati</taxon>
        <taxon>Actinomycetota</taxon>
        <taxon>Actinomycetes</taxon>
        <taxon>Streptosporangiales</taxon>
        <taxon>Nocardiopsidaceae</taxon>
        <taxon>Nocardiopsis</taxon>
    </lineage>
</organism>
<dbReference type="STRING" id="446468.Ndas_5300"/>
<dbReference type="Gene3D" id="1.10.10.10">
    <property type="entry name" value="Winged helix-like DNA-binding domain superfamily/Winged helix DNA-binding domain"/>
    <property type="match status" value="2"/>
</dbReference>
<protein>
    <submittedName>
        <fullName evidence="7">Transcriptional regulator, SARP family</fullName>
    </submittedName>
</protein>
<dbReference type="InterPro" id="IPR005158">
    <property type="entry name" value="BTAD"/>
</dbReference>
<dbReference type="AlphaFoldDB" id="D7B922"/>
<dbReference type="PROSITE" id="PS51755">
    <property type="entry name" value="OMPR_PHOB"/>
    <property type="match status" value="1"/>
</dbReference>
<accession>D7B922</accession>
<dbReference type="EMBL" id="CP002041">
    <property type="protein sequence ID" value="ADH70680.1"/>
    <property type="molecule type" value="Genomic_DNA"/>
</dbReference>
<dbReference type="PRINTS" id="PR00364">
    <property type="entry name" value="DISEASERSIST"/>
</dbReference>
<evidence type="ECO:0000256" key="3">
    <source>
        <dbReference type="ARBA" id="ARBA00023125"/>
    </source>
</evidence>
<dbReference type="InterPro" id="IPR011990">
    <property type="entry name" value="TPR-like_helical_dom_sf"/>
</dbReference>
<dbReference type="Gene3D" id="1.25.40.10">
    <property type="entry name" value="Tetratricopeptide repeat domain"/>
    <property type="match status" value="3"/>
</dbReference>
<keyword evidence="4" id="KW-0804">Transcription</keyword>
<dbReference type="GO" id="GO:0003677">
    <property type="term" value="F:DNA binding"/>
    <property type="evidence" value="ECO:0007669"/>
    <property type="project" value="UniProtKB-UniRule"/>
</dbReference>
<evidence type="ECO:0000259" key="6">
    <source>
        <dbReference type="PROSITE" id="PS51755"/>
    </source>
</evidence>
<dbReference type="SMART" id="SM00028">
    <property type="entry name" value="TPR"/>
    <property type="match status" value="6"/>
</dbReference>
<evidence type="ECO:0000256" key="2">
    <source>
        <dbReference type="ARBA" id="ARBA00023015"/>
    </source>
</evidence>
<keyword evidence="8" id="KW-1185">Reference proteome</keyword>
<evidence type="ECO:0000256" key="5">
    <source>
        <dbReference type="PROSITE-ProRule" id="PRU01091"/>
    </source>
</evidence>
<dbReference type="SUPFAM" id="SSF48452">
    <property type="entry name" value="TPR-like"/>
    <property type="match status" value="3"/>
</dbReference>
<dbReference type="SUPFAM" id="SSF52540">
    <property type="entry name" value="P-loop containing nucleoside triphosphate hydrolases"/>
    <property type="match status" value="1"/>
</dbReference>
<name>D7B922_NOCDD</name>
<dbReference type="PANTHER" id="PTHR35807:SF1">
    <property type="entry name" value="TRANSCRIPTIONAL REGULATOR REDD"/>
    <property type="match status" value="1"/>
</dbReference>
<dbReference type="HOGENOM" id="CLU_004665_2_0_11"/>
<dbReference type="GO" id="GO:0043531">
    <property type="term" value="F:ADP binding"/>
    <property type="evidence" value="ECO:0007669"/>
    <property type="project" value="InterPro"/>
</dbReference>
<keyword evidence="2" id="KW-0805">Transcription regulation</keyword>
<reference evidence="7 8" key="1">
    <citation type="journal article" date="2010" name="Stand. Genomic Sci.">
        <title>Complete genome sequence of Nocardiopsis dassonvillei type strain (IMRU 509).</title>
        <authorList>
            <person name="Sun H."/>
            <person name="Lapidus A."/>
            <person name="Nolan M."/>
            <person name="Lucas S."/>
            <person name="Del Rio T.G."/>
            <person name="Tice H."/>
            <person name="Cheng J.F."/>
            <person name="Tapia R."/>
            <person name="Han C."/>
            <person name="Goodwin L."/>
            <person name="Pitluck S."/>
            <person name="Pagani I."/>
            <person name="Ivanova N."/>
            <person name="Mavromatis K."/>
            <person name="Mikhailova N."/>
            <person name="Pati A."/>
            <person name="Chen A."/>
            <person name="Palaniappan K."/>
            <person name="Land M."/>
            <person name="Hauser L."/>
            <person name="Chang Y.J."/>
            <person name="Jeffries C.D."/>
            <person name="Djao O.D."/>
            <person name="Rohde M."/>
            <person name="Sikorski J."/>
            <person name="Goker M."/>
            <person name="Woyke T."/>
            <person name="Bristow J."/>
            <person name="Eisen J.A."/>
            <person name="Markowitz V."/>
            <person name="Hugenholtz P."/>
            <person name="Kyrpides N.C."/>
            <person name="Klenk H.P."/>
        </authorList>
    </citation>
    <scope>NUCLEOTIDE SEQUENCE [LARGE SCALE GENOMIC DNA]</scope>
    <source>
        <strain evidence="8">ATCC 23218 / DSM 43111 / CIP 107115 / JCM 7437 / KCTC 9190 / NBRC 14626 / NCTC 10488 / NRRL B-5397 / IMRU 509</strain>
        <plasmid evidence="8">Chromosome 2</plasmid>
    </source>
</reference>
<dbReference type="InterPro" id="IPR042197">
    <property type="entry name" value="Apaf_helical"/>
</dbReference>
<dbReference type="Gene3D" id="3.40.50.300">
    <property type="entry name" value="P-loop containing nucleotide triphosphate hydrolases"/>
    <property type="match status" value="1"/>
</dbReference>
<dbReference type="InterPro" id="IPR019734">
    <property type="entry name" value="TPR_rpt"/>
</dbReference>
<dbReference type="InterPro" id="IPR001867">
    <property type="entry name" value="OmpR/PhoB-type_DNA-bd"/>
</dbReference>
<geneLocation type="plasmid" evidence="8">
    <name>pNDAS01</name>
</geneLocation>
<dbReference type="KEGG" id="nda:Ndas_5300"/>
<dbReference type="eggNOG" id="COG1192">
    <property type="taxonomic scope" value="Bacteria"/>
</dbReference>
<evidence type="ECO:0000313" key="8">
    <source>
        <dbReference type="Proteomes" id="UP000002219"/>
    </source>
</evidence>
<dbReference type="InterPro" id="IPR016032">
    <property type="entry name" value="Sig_transdc_resp-reg_C-effctor"/>
</dbReference>
<evidence type="ECO:0000313" key="7">
    <source>
        <dbReference type="EMBL" id="ADH70680.1"/>
    </source>
</evidence>
<dbReference type="Pfam" id="PF03704">
    <property type="entry name" value="BTAD"/>
    <property type="match status" value="1"/>
</dbReference>
<dbReference type="Gene3D" id="1.10.8.430">
    <property type="entry name" value="Helical domain of apoptotic protease-activating factors"/>
    <property type="match status" value="1"/>
</dbReference>
<evidence type="ECO:0000256" key="4">
    <source>
        <dbReference type="ARBA" id="ARBA00023163"/>
    </source>
</evidence>
<comment type="similarity">
    <text evidence="1">Belongs to the AfsR/DnrI/RedD regulatory family.</text>
</comment>
<keyword evidence="3 5" id="KW-0238">DNA-binding</keyword>